<dbReference type="InterPro" id="IPR011883">
    <property type="entry name" value="PaaD-like"/>
</dbReference>
<dbReference type="SUPFAM" id="SSF117916">
    <property type="entry name" value="Fe-S cluster assembly (FSCA) domain-like"/>
    <property type="match status" value="1"/>
</dbReference>
<dbReference type="AlphaFoldDB" id="A0A543N7P6"/>
<feature type="domain" description="MIP18 family-like" evidence="1">
    <location>
        <begin position="19"/>
        <end position="74"/>
    </location>
</feature>
<dbReference type="PANTHER" id="PTHR42831">
    <property type="entry name" value="FE-S PROTEIN MATURATION AUXILIARY FACTOR YITW"/>
    <property type="match status" value="1"/>
</dbReference>
<sequence>MTRVPDPRSAEEARGIAAEVRDPELPMVNLADLGILRRVECDAAGTVTVTVTPTYAGCPAMDAIRDDIRAALAEHGYTSVEVRTELTPAWSTDRITPEGRRKLAEHGIAPPTGAAPAGGGRRVGVELSVRCPHCGSLDTREVSRFGSTACKALYSCGSCREPFDHVKPL</sequence>
<proteinExistence type="predicted"/>
<dbReference type="Pfam" id="PF01883">
    <property type="entry name" value="FeS_assembly_P"/>
    <property type="match status" value="1"/>
</dbReference>
<evidence type="ECO:0000259" key="1">
    <source>
        <dbReference type="Pfam" id="PF01883"/>
    </source>
</evidence>
<dbReference type="InterPro" id="IPR052339">
    <property type="entry name" value="Fe-S_Maturation_MIP18"/>
</dbReference>
<reference evidence="3 4" key="1">
    <citation type="submission" date="2019-06" db="EMBL/GenBank/DDBJ databases">
        <title>Sequencing the genomes of 1000 actinobacteria strains.</title>
        <authorList>
            <person name="Klenk H.-P."/>
        </authorList>
    </citation>
    <scope>NUCLEOTIDE SEQUENCE [LARGE SCALE GENOMIC DNA]</scope>
    <source>
        <strain evidence="3 4">DSM 45015</strain>
    </source>
</reference>
<keyword evidence="4" id="KW-1185">Reference proteome</keyword>
<dbReference type="InterPro" id="IPR056572">
    <property type="entry name" value="Zn_ribbon_PaaD"/>
</dbReference>
<dbReference type="Gene3D" id="3.30.300.130">
    <property type="entry name" value="Fe-S cluster assembly (FSCA)"/>
    <property type="match status" value="1"/>
</dbReference>
<dbReference type="InterPro" id="IPR002744">
    <property type="entry name" value="MIP18-like"/>
</dbReference>
<dbReference type="Proteomes" id="UP000317422">
    <property type="component" value="Unassembled WGS sequence"/>
</dbReference>
<dbReference type="EMBL" id="VFQC01000003">
    <property type="protein sequence ID" value="TQN27855.1"/>
    <property type="molecule type" value="Genomic_DNA"/>
</dbReference>
<feature type="domain" description="PaaD zinc beta ribbon" evidence="2">
    <location>
        <begin position="123"/>
        <end position="167"/>
    </location>
</feature>
<dbReference type="Pfam" id="PF23451">
    <property type="entry name" value="Zn_ribbon_PaaD"/>
    <property type="match status" value="1"/>
</dbReference>
<organism evidence="3 4">
    <name type="scientific">Haloactinospora alba</name>
    <dbReference type="NCBI Taxonomy" id="405555"/>
    <lineage>
        <taxon>Bacteria</taxon>
        <taxon>Bacillati</taxon>
        <taxon>Actinomycetota</taxon>
        <taxon>Actinomycetes</taxon>
        <taxon>Streptosporangiales</taxon>
        <taxon>Nocardiopsidaceae</taxon>
        <taxon>Haloactinospora</taxon>
    </lineage>
</organism>
<dbReference type="PANTHER" id="PTHR42831:SF3">
    <property type="entry name" value="1,2-PHENYLACETYL-COA EPOXIDASE, SUBUNIT D-RELATED"/>
    <property type="match status" value="1"/>
</dbReference>
<dbReference type="InterPro" id="IPR034904">
    <property type="entry name" value="FSCA_dom_sf"/>
</dbReference>
<gene>
    <name evidence="3" type="ORF">FHX37_4586</name>
</gene>
<evidence type="ECO:0000313" key="4">
    <source>
        <dbReference type="Proteomes" id="UP000317422"/>
    </source>
</evidence>
<comment type="caution">
    <text evidence="3">The sequence shown here is derived from an EMBL/GenBank/DDBJ whole genome shotgun (WGS) entry which is preliminary data.</text>
</comment>
<dbReference type="NCBIfam" id="TIGR02159">
    <property type="entry name" value="PA_CoA_Oxy4"/>
    <property type="match status" value="1"/>
</dbReference>
<accession>A0A543N7P6</accession>
<evidence type="ECO:0000313" key="3">
    <source>
        <dbReference type="EMBL" id="TQN27855.1"/>
    </source>
</evidence>
<name>A0A543N7P6_9ACTN</name>
<protein>
    <submittedName>
        <fullName evidence="3">Ring-1,2-phenylacetyl-CoA epoxidase subunit PaaD</fullName>
    </submittedName>
</protein>
<evidence type="ECO:0000259" key="2">
    <source>
        <dbReference type="Pfam" id="PF23451"/>
    </source>
</evidence>